<dbReference type="EMBL" id="AZGK01000001">
    <property type="protein sequence ID" value="KRM47905.1"/>
    <property type="molecule type" value="Genomic_DNA"/>
</dbReference>
<dbReference type="GeneID" id="69803932"/>
<dbReference type="RefSeq" id="WP_057910395.1">
    <property type="nucleotide sequence ID" value="NZ_AZGK01000001.1"/>
</dbReference>
<comment type="caution">
    <text evidence="1">The sequence shown here is derived from an EMBL/GenBank/DDBJ whole genome shotgun (WGS) entry which is preliminary data.</text>
</comment>
<proteinExistence type="predicted"/>
<accession>A0A0R1YZM0</accession>
<gene>
    <name evidence="1" type="ORF">FC51_GL000389</name>
</gene>
<reference evidence="1 2" key="1">
    <citation type="journal article" date="2015" name="Genome Announc.">
        <title>Expanding the biotechnology potential of lactobacilli through comparative genomics of 213 strains and associated genera.</title>
        <authorList>
            <person name="Sun Z."/>
            <person name="Harris H.M."/>
            <person name="McCann A."/>
            <person name="Guo C."/>
            <person name="Argimon S."/>
            <person name="Zhang W."/>
            <person name="Yang X."/>
            <person name="Jeffery I.B."/>
            <person name="Cooney J.C."/>
            <person name="Kagawa T.F."/>
            <person name="Liu W."/>
            <person name="Song Y."/>
            <person name="Salvetti E."/>
            <person name="Wrobel A."/>
            <person name="Rasinkangas P."/>
            <person name="Parkhill J."/>
            <person name="Rea M.C."/>
            <person name="O'Sullivan O."/>
            <person name="Ritari J."/>
            <person name="Douillard F.P."/>
            <person name="Paul Ross R."/>
            <person name="Yang R."/>
            <person name="Briner A.E."/>
            <person name="Felis G.E."/>
            <person name="de Vos W.M."/>
            <person name="Barrangou R."/>
            <person name="Klaenhammer T.R."/>
            <person name="Caufield P.W."/>
            <person name="Cui Y."/>
            <person name="Zhang H."/>
            <person name="O'Toole P.W."/>
        </authorList>
    </citation>
    <scope>NUCLEOTIDE SEQUENCE [LARGE SCALE GENOMIC DNA]</scope>
    <source>
        <strain evidence="1 2">DSM 5707</strain>
    </source>
</reference>
<organism evidence="1 2">
    <name type="scientific">Lentilactobacillus parabuchneri DSM 5707 = NBRC 107865</name>
    <dbReference type="NCBI Taxonomy" id="1423784"/>
    <lineage>
        <taxon>Bacteria</taxon>
        <taxon>Bacillati</taxon>
        <taxon>Bacillota</taxon>
        <taxon>Bacilli</taxon>
        <taxon>Lactobacillales</taxon>
        <taxon>Lactobacillaceae</taxon>
        <taxon>Lentilactobacillus</taxon>
    </lineage>
</organism>
<evidence type="ECO:0000313" key="2">
    <source>
        <dbReference type="Proteomes" id="UP000051957"/>
    </source>
</evidence>
<dbReference type="AlphaFoldDB" id="A0A0R1YZM0"/>
<evidence type="ECO:0000313" key="1">
    <source>
        <dbReference type="EMBL" id="KRM47905.1"/>
    </source>
</evidence>
<name>A0A0R1YZM0_9LACO</name>
<protein>
    <submittedName>
        <fullName evidence="1">Uncharacterized protein</fullName>
    </submittedName>
</protein>
<dbReference type="PATRIC" id="fig|1423784.4.peg.385"/>
<dbReference type="Proteomes" id="UP000051957">
    <property type="component" value="Unassembled WGS sequence"/>
</dbReference>
<sequence>MSNDINEAPKKVLTTTELLSTYTDAIQAGLDNGTHYVAAFKQLNKTTDTNELLDAALKLTNFHLNTDYVEFPHQFSDEDVQLIFFERLLKLSDNNDSLAISNSEHVQKLLCKFASLGDNTFTFTKSTKNESGFFFGPTAHNRPLFYLNLKTKEFMFHGSALIDYFVVDLEGLDISALKDALSVMMQAAEALKENFGFKIDFNVLDGINGEFYEFAAGEVPESILDELFVKSADNNYILMSGERGGANLTLDNQTKLSVYNAGDSDRPKWGATIHDEDQKESWLYLLLDYPFIKDWYLDNKKQLEILSNKFIFG</sequence>